<dbReference type="GO" id="GO:0006412">
    <property type="term" value="P:translation"/>
    <property type="evidence" value="ECO:0007669"/>
    <property type="project" value="InterPro"/>
</dbReference>
<sequence>VLFLRSFYGARQKTPSTLSRLPTYQSLCEAFRKFLYISKMVAAADSLVWELVKNNNSFMRKKSGKTSRSGSVRFSVERGNLASLSTYKYSGIANSKTIDISSTDDNRAALTLKTKKAGTSGKSGKATIALNKSFRRTAKTITGQAADNYYRSDLKSAALAKYSAVYRGNRAAKGVKKARAVKRGRA</sequence>
<evidence type="ECO:0000313" key="6">
    <source>
        <dbReference type="Proteomes" id="UP001224775"/>
    </source>
</evidence>
<dbReference type="InterPro" id="IPR002672">
    <property type="entry name" value="Ribosomal_eL28"/>
</dbReference>
<evidence type="ECO:0000256" key="3">
    <source>
        <dbReference type="ARBA" id="ARBA00023274"/>
    </source>
</evidence>
<reference evidence="5" key="1">
    <citation type="submission" date="2023-06" db="EMBL/GenBank/DDBJ databases">
        <title>Survivors Of The Sea: Transcriptome response of Skeletonema marinoi to long-term dormancy.</title>
        <authorList>
            <person name="Pinder M.I.M."/>
            <person name="Kourtchenko O."/>
            <person name="Robertson E.K."/>
            <person name="Larsson T."/>
            <person name="Maumus F."/>
            <person name="Osuna-Cruz C.M."/>
            <person name="Vancaester E."/>
            <person name="Stenow R."/>
            <person name="Vandepoele K."/>
            <person name="Ploug H."/>
            <person name="Bruchert V."/>
            <person name="Godhe A."/>
            <person name="Topel M."/>
        </authorList>
    </citation>
    <scope>NUCLEOTIDE SEQUENCE</scope>
    <source>
        <strain evidence="5">R05AC</strain>
    </source>
</reference>
<protein>
    <submittedName>
        <fullName evidence="5">60S ribosomal protein L28</fullName>
    </submittedName>
</protein>
<name>A0AAD9DG56_9STRA</name>
<organism evidence="5 6">
    <name type="scientific">Skeletonema marinoi</name>
    <dbReference type="NCBI Taxonomy" id="267567"/>
    <lineage>
        <taxon>Eukaryota</taxon>
        <taxon>Sar</taxon>
        <taxon>Stramenopiles</taxon>
        <taxon>Ochrophyta</taxon>
        <taxon>Bacillariophyta</taxon>
        <taxon>Coscinodiscophyceae</taxon>
        <taxon>Thalassiosirophycidae</taxon>
        <taxon>Thalassiosirales</taxon>
        <taxon>Skeletonemataceae</taxon>
        <taxon>Skeletonema</taxon>
        <taxon>Skeletonema marinoi-dohrnii complex</taxon>
    </lineage>
</organism>
<dbReference type="GO" id="GO:0003735">
    <property type="term" value="F:structural constituent of ribosome"/>
    <property type="evidence" value="ECO:0007669"/>
    <property type="project" value="InterPro"/>
</dbReference>
<keyword evidence="3" id="KW-0687">Ribonucleoprotein</keyword>
<comment type="caution">
    <text evidence="5">The sequence shown here is derived from an EMBL/GenBank/DDBJ whole genome shotgun (WGS) entry which is preliminary data.</text>
</comment>
<proteinExistence type="inferred from homology"/>
<dbReference type="AlphaFoldDB" id="A0AAD9DG56"/>
<dbReference type="Pfam" id="PF01778">
    <property type="entry name" value="Ribosomal_L28e"/>
    <property type="match status" value="1"/>
</dbReference>
<dbReference type="EMBL" id="JATAAI010000006">
    <property type="protein sequence ID" value="KAK1744959.1"/>
    <property type="molecule type" value="Genomic_DNA"/>
</dbReference>
<keyword evidence="2 5" id="KW-0689">Ribosomal protein</keyword>
<dbReference type="GO" id="GO:1990904">
    <property type="term" value="C:ribonucleoprotein complex"/>
    <property type="evidence" value="ECO:0007669"/>
    <property type="project" value="UniProtKB-KW"/>
</dbReference>
<evidence type="ECO:0000313" key="5">
    <source>
        <dbReference type="EMBL" id="KAK1744959.1"/>
    </source>
</evidence>
<dbReference type="InterPro" id="IPR029004">
    <property type="entry name" value="Ribosomal_eL28/Mak16"/>
</dbReference>
<dbReference type="PANTHER" id="PTHR10544">
    <property type="entry name" value="60S RIBOSOMAL PROTEIN L28"/>
    <property type="match status" value="1"/>
</dbReference>
<comment type="similarity">
    <text evidence="1">Belongs to the eukaryotic ribosomal protein eL28 family.</text>
</comment>
<accession>A0AAD9DG56</accession>
<keyword evidence="6" id="KW-1185">Reference proteome</keyword>
<evidence type="ECO:0000259" key="4">
    <source>
        <dbReference type="Pfam" id="PF01778"/>
    </source>
</evidence>
<dbReference type="GO" id="GO:0005840">
    <property type="term" value="C:ribosome"/>
    <property type="evidence" value="ECO:0007669"/>
    <property type="project" value="UniProtKB-KW"/>
</dbReference>
<dbReference type="Gene3D" id="3.30.390.110">
    <property type="match status" value="1"/>
</dbReference>
<gene>
    <name evidence="5" type="ORF">QTG54_004250</name>
</gene>
<evidence type="ECO:0000256" key="2">
    <source>
        <dbReference type="ARBA" id="ARBA00022980"/>
    </source>
</evidence>
<evidence type="ECO:0000256" key="1">
    <source>
        <dbReference type="ARBA" id="ARBA00007926"/>
    </source>
</evidence>
<dbReference type="Proteomes" id="UP001224775">
    <property type="component" value="Unassembled WGS sequence"/>
</dbReference>
<feature type="domain" description="Ribosomal eL28/Mak16" evidence="4">
    <location>
        <begin position="47"/>
        <end position="167"/>
    </location>
</feature>
<feature type="non-terminal residue" evidence="5">
    <location>
        <position position="1"/>
    </location>
</feature>